<dbReference type="STRING" id="1561003.Ark11_0717"/>
<dbReference type="EMBL" id="LN906597">
    <property type="protein sequence ID" value="CUT17552.1"/>
    <property type="molecule type" value="Genomic_DNA"/>
</dbReference>
<evidence type="ECO:0000256" key="2">
    <source>
        <dbReference type="SAM" id="Phobius"/>
    </source>
</evidence>
<keyword evidence="2" id="KW-0472">Membrane</keyword>
<keyword evidence="2" id="KW-0812">Transmembrane</keyword>
<keyword evidence="4" id="KW-1185">Reference proteome</keyword>
<dbReference type="Proteomes" id="UP000198651">
    <property type="component" value="Chromosome I"/>
</dbReference>
<organism evidence="3 4">
    <name type="scientific">Candidatus Ichthyocystis hellenicum</name>
    <dbReference type="NCBI Taxonomy" id="1561003"/>
    <lineage>
        <taxon>Bacteria</taxon>
        <taxon>Pseudomonadati</taxon>
        <taxon>Pseudomonadota</taxon>
        <taxon>Betaproteobacteria</taxon>
        <taxon>Burkholderiales</taxon>
        <taxon>Candidatus Ichthyocystis</taxon>
    </lineage>
</organism>
<dbReference type="AlphaFoldDB" id="A0A0S4M2V4"/>
<evidence type="ECO:0000256" key="1">
    <source>
        <dbReference type="SAM" id="Coils"/>
    </source>
</evidence>
<dbReference type="RefSeq" id="WP_092490475.1">
    <property type="nucleotide sequence ID" value="NZ_LN906597.1"/>
</dbReference>
<name>A0A0S4M2V4_9BURK</name>
<sequence>MQGCFVDGNIPEGRVGCSCDVCRSYYDGSPSRSIDEVNERCRNLFVDDIEADVADTYVSLLRFTNDQDLEKVRSEVILSTVDDKIIFESYFSDKFMVATALLFALVLLSFVIFAFAITIGEDAARIYSVSSVVISSLTTSSLTTSSATTWVGFGLCLSSFAYSMLGLGYLIGRRSNLNNKRCNFILDSCESKLKRYATIQKKAGFVLDKFHKVLQSRESDLKIAAAISNIIRRSPLSRLMIEHYSISLSHREIRSKLEAVNSEIANIRNDNETNTRKIYLLSKENESLSEENYILRSKWRRIITVT</sequence>
<proteinExistence type="predicted"/>
<feature type="transmembrane region" description="Helical" evidence="2">
    <location>
        <begin position="150"/>
        <end position="171"/>
    </location>
</feature>
<protein>
    <submittedName>
        <fullName evidence="3">Putative membrane protein</fullName>
    </submittedName>
</protein>
<feature type="coiled-coil region" evidence="1">
    <location>
        <begin position="250"/>
        <end position="277"/>
    </location>
</feature>
<reference evidence="4" key="1">
    <citation type="submission" date="2015-11" db="EMBL/GenBank/DDBJ databases">
        <authorList>
            <person name="Seth-Smith H.M.B."/>
        </authorList>
    </citation>
    <scope>NUCLEOTIDE SEQUENCE [LARGE SCALE GENOMIC DNA]</scope>
    <source>
        <strain evidence="4">2013Ark11</strain>
    </source>
</reference>
<evidence type="ECO:0000313" key="3">
    <source>
        <dbReference type="EMBL" id="CUT17552.1"/>
    </source>
</evidence>
<keyword evidence="2" id="KW-1133">Transmembrane helix</keyword>
<gene>
    <name evidence="3" type="ORF">Ark11_0717</name>
</gene>
<accession>A0A0S4M2V4</accession>
<feature type="transmembrane region" description="Helical" evidence="2">
    <location>
        <begin position="95"/>
        <end position="119"/>
    </location>
</feature>
<evidence type="ECO:0000313" key="4">
    <source>
        <dbReference type="Proteomes" id="UP000198651"/>
    </source>
</evidence>
<keyword evidence="1" id="KW-0175">Coiled coil</keyword>